<dbReference type="PANTHER" id="PTHR46429">
    <property type="entry name" value="23S RRNA (GUANOSINE-2'-O-)-METHYLTRANSFERASE RLMB"/>
    <property type="match status" value="1"/>
</dbReference>
<keyword evidence="2 4" id="KW-0808">Transferase</keyword>
<dbReference type="RefSeq" id="WP_053187812.1">
    <property type="nucleotide sequence ID" value="NZ_LGIA01000205.1"/>
</dbReference>
<dbReference type="NCBIfam" id="TIGR00186">
    <property type="entry name" value="rRNA_methyl_3"/>
    <property type="match status" value="1"/>
</dbReference>
<dbReference type="GO" id="GO:0005829">
    <property type="term" value="C:cytosol"/>
    <property type="evidence" value="ECO:0007669"/>
    <property type="project" value="TreeGrafter"/>
</dbReference>
<dbReference type="SUPFAM" id="SSF75217">
    <property type="entry name" value="alpha/beta knot"/>
    <property type="match status" value="1"/>
</dbReference>
<dbReference type="PANTHER" id="PTHR46429:SF1">
    <property type="entry name" value="23S RRNA (GUANOSINE-2'-O-)-METHYLTRANSFERASE RLMB"/>
    <property type="match status" value="1"/>
</dbReference>
<comment type="caution">
    <text evidence="4">The sequence shown here is derived from an EMBL/GenBank/DDBJ whole genome shotgun (WGS) entry which is preliminary data.</text>
</comment>
<dbReference type="CDD" id="cd18103">
    <property type="entry name" value="SpoU-like_RlmB"/>
    <property type="match status" value="1"/>
</dbReference>
<proteinExistence type="predicted"/>
<dbReference type="InterPro" id="IPR001537">
    <property type="entry name" value="SpoU_MeTrfase"/>
</dbReference>
<dbReference type="Pfam" id="PF08032">
    <property type="entry name" value="SpoU_sub_bind"/>
    <property type="match status" value="1"/>
</dbReference>
<dbReference type="GO" id="GO:0008173">
    <property type="term" value="F:RNA methyltransferase activity"/>
    <property type="evidence" value="ECO:0007669"/>
    <property type="project" value="InterPro"/>
</dbReference>
<organism evidence="4 5">
    <name type="scientific">Sunxiuqinia dokdonensis</name>
    <dbReference type="NCBI Taxonomy" id="1409788"/>
    <lineage>
        <taxon>Bacteria</taxon>
        <taxon>Pseudomonadati</taxon>
        <taxon>Bacteroidota</taxon>
        <taxon>Bacteroidia</taxon>
        <taxon>Marinilabiliales</taxon>
        <taxon>Prolixibacteraceae</taxon>
        <taxon>Sunxiuqinia</taxon>
    </lineage>
</organism>
<evidence type="ECO:0000313" key="5">
    <source>
        <dbReference type="Proteomes" id="UP000036958"/>
    </source>
</evidence>
<name>A0A0L8V3H0_9BACT</name>
<dbReference type="Pfam" id="PF00588">
    <property type="entry name" value="SpoU_methylase"/>
    <property type="match status" value="1"/>
</dbReference>
<dbReference type="SMART" id="SM00967">
    <property type="entry name" value="SpoU_sub_bind"/>
    <property type="match status" value="1"/>
</dbReference>
<dbReference type="OrthoDB" id="9794400at2"/>
<dbReference type="InterPro" id="IPR013123">
    <property type="entry name" value="SpoU_subst-bd"/>
</dbReference>
<dbReference type="Gene3D" id="3.40.1280.10">
    <property type="match status" value="1"/>
</dbReference>
<feature type="domain" description="RNA 2-O ribose methyltransferase substrate binding" evidence="3">
    <location>
        <begin position="12"/>
        <end position="86"/>
    </location>
</feature>
<keyword evidence="5" id="KW-1185">Reference proteome</keyword>
<dbReference type="GO" id="GO:0003723">
    <property type="term" value="F:RNA binding"/>
    <property type="evidence" value="ECO:0007669"/>
    <property type="project" value="InterPro"/>
</dbReference>
<keyword evidence="1 4" id="KW-0489">Methyltransferase</keyword>
<evidence type="ECO:0000313" key="4">
    <source>
        <dbReference type="EMBL" id="KOH42976.1"/>
    </source>
</evidence>
<gene>
    <name evidence="4" type="ORF">NC99_41920</name>
</gene>
<dbReference type="Proteomes" id="UP000036958">
    <property type="component" value="Unassembled WGS sequence"/>
</dbReference>
<dbReference type="GO" id="GO:0006396">
    <property type="term" value="P:RNA processing"/>
    <property type="evidence" value="ECO:0007669"/>
    <property type="project" value="InterPro"/>
</dbReference>
<dbReference type="InterPro" id="IPR004441">
    <property type="entry name" value="rRNA_MeTrfase_TrmH"/>
</dbReference>
<dbReference type="SUPFAM" id="SSF55315">
    <property type="entry name" value="L30e-like"/>
    <property type="match status" value="1"/>
</dbReference>
<dbReference type="Gene3D" id="3.30.1330.30">
    <property type="match status" value="1"/>
</dbReference>
<dbReference type="GO" id="GO:0032259">
    <property type="term" value="P:methylation"/>
    <property type="evidence" value="ECO:0007669"/>
    <property type="project" value="UniProtKB-KW"/>
</dbReference>
<evidence type="ECO:0000256" key="1">
    <source>
        <dbReference type="ARBA" id="ARBA00022603"/>
    </source>
</evidence>
<dbReference type="AlphaFoldDB" id="A0A0L8V3H0"/>
<dbReference type="PATRIC" id="fig|1409788.3.peg.4281"/>
<sequence>MYNKAQKNTDDFIFGIRAVIEAIDSGKEIDKILLKKGPGGDLFKELFEKIREHQIPFQYVPQEKINRITRKNHQGVLAFISPVTFYELENFLPQVFEAGKNPLILVLDQVTDVRNFGAIVRTAECAGVDAIVIPERGAARINADAVKTSAGALHLVPVCRSKDLKKSLVFLKESGLKIAAATEKSPDNYTQADFTGPLAIVMGSEEKGIDQQILKLADTQLQIPILGKIESLNVSVAAGLLVYEAVRQRLAHS</sequence>
<dbReference type="InterPro" id="IPR029028">
    <property type="entry name" value="Alpha/beta_knot_MTases"/>
</dbReference>
<dbReference type="STRING" id="1409788.NC99_41920"/>
<accession>A0A0L8V3H0</accession>
<dbReference type="InterPro" id="IPR029064">
    <property type="entry name" value="Ribosomal_eL30-like_sf"/>
</dbReference>
<evidence type="ECO:0000259" key="3">
    <source>
        <dbReference type="SMART" id="SM00967"/>
    </source>
</evidence>
<dbReference type="InterPro" id="IPR029026">
    <property type="entry name" value="tRNA_m1G_MTases_N"/>
</dbReference>
<protein>
    <submittedName>
        <fullName evidence="4">RNA methyltransferase, TrmH family, group 3</fullName>
    </submittedName>
</protein>
<reference evidence="5" key="1">
    <citation type="submission" date="2015-07" db="EMBL/GenBank/DDBJ databases">
        <title>Genome sequencing of Sunxiuqinia dokdonensis strain SK.</title>
        <authorList>
            <person name="Ahn S."/>
            <person name="Kim B.-C."/>
        </authorList>
    </citation>
    <scope>NUCLEOTIDE SEQUENCE [LARGE SCALE GENOMIC DNA]</scope>
    <source>
        <strain evidence="5">SK</strain>
    </source>
</reference>
<dbReference type="EMBL" id="LGIA01000205">
    <property type="protein sequence ID" value="KOH42976.1"/>
    <property type="molecule type" value="Genomic_DNA"/>
</dbReference>
<evidence type="ECO:0000256" key="2">
    <source>
        <dbReference type="ARBA" id="ARBA00022679"/>
    </source>
</evidence>